<dbReference type="SUPFAM" id="SSF51419">
    <property type="entry name" value="PLP-binding barrel"/>
    <property type="match status" value="1"/>
</dbReference>
<dbReference type="Pfam" id="PF01168">
    <property type="entry name" value="Ala_racemase_N"/>
    <property type="match status" value="1"/>
</dbReference>
<evidence type="ECO:0000259" key="5">
    <source>
        <dbReference type="Pfam" id="PF01168"/>
    </source>
</evidence>
<evidence type="ECO:0000256" key="3">
    <source>
        <dbReference type="PIRSR" id="PIRSR004848-1"/>
    </source>
</evidence>
<dbReference type="Proteomes" id="UP000700248">
    <property type="component" value="Unassembled WGS sequence"/>
</dbReference>
<evidence type="ECO:0000313" key="6">
    <source>
        <dbReference type="EMBL" id="HJH23834.1"/>
    </source>
</evidence>
<name>A0A9D2VFY4_9BURK</name>
<evidence type="ECO:0000313" key="7">
    <source>
        <dbReference type="EMBL" id="NJB65496.1"/>
    </source>
</evidence>
<evidence type="ECO:0000313" key="9">
    <source>
        <dbReference type="Proteomes" id="UP000783934"/>
    </source>
</evidence>
<evidence type="ECO:0000256" key="2">
    <source>
        <dbReference type="HAMAP-Rule" id="MF_02087"/>
    </source>
</evidence>
<dbReference type="EMBL" id="DYTQ01000056">
    <property type="protein sequence ID" value="HJH23834.1"/>
    <property type="molecule type" value="Genomic_DNA"/>
</dbReference>
<keyword evidence="1 2" id="KW-0663">Pyridoxal phosphate</keyword>
<comment type="caution">
    <text evidence="6">The sequence shown here is derived from an EMBL/GenBank/DDBJ whole genome shotgun (WGS) entry which is preliminary data.</text>
</comment>
<dbReference type="CDD" id="cd00635">
    <property type="entry name" value="PLPDE_III_YBL036c_like"/>
    <property type="match status" value="1"/>
</dbReference>
<dbReference type="InterPro" id="IPR001608">
    <property type="entry name" value="Ala_racemase_N"/>
</dbReference>
<dbReference type="InterPro" id="IPR011078">
    <property type="entry name" value="PyrdxlP_homeostasis"/>
</dbReference>
<evidence type="ECO:0000313" key="8">
    <source>
        <dbReference type="Proteomes" id="UP000700248"/>
    </source>
</evidence>
<comment type="cofactor">
    <cofactor evidence="3">
        <name>pyridoxal 5'-phosphate</name>
        <dbReference type="ChEBI" id="CHEBI:597326"/>
    </cofactor>
</comment>
<protein>
    <recommendedName>
        <fullName evidence="2">Pyridoxal phosphate homeostasis protein</fullName>
        <shortName evidence="2">PLP homeostasis protein</shortName>
    </recommendedName>
</protein>
<reference evidence="6" key="3">
    <citation type="submission" date="2021-09" db="EMBL/GenBank/DDBJ databases">
        <authorList>
            <person name="Gilroy R."/>
        </authorList>
    </citation>
    <scope>NUCLEOTIDE SEQUENCE</scope>
    <source>
        <strain evidence="6">CHK175-13533</strain>
    </source>
</reference>
<dbReference type="PANTHER" id="PTHR10146">
    <property type="entry name" value="PROLINE SYNTHETASE CO-TRANSCRIBED BACTERIAL HOMOLOG PROTEIN"/>
    <property type="match status" value="1"/>
</dbReference>
<dbReference type="EMBL" id="JAATIZ010000003">
    <property type="protein sequence ID" value="NJB65496.1"/>
    <property type="molecule type" value="Genomic_DNA"/>
</dbReference>
<dbReference type="GO" id="GO:0030170">
    <property type="term" value="F:pyridoxal phosphate binding"/>
    <property type="evidence" value="ECO:0007669"/>
    <property type="project" value="UniProtKB-UniRule"/>
</dbReference>
<evidence type="ECO:0000256" key="1">
    <source>
        <dbReference type="ARBA" id="ARBA00022898"/>
    </source>
</evidence>
<dbReference type="InterPro" id="IPR029066">
    <property type="entry name" value="PLP-binding_barrel"/>
</dbReference>
<reference evidence="7 9" key="1">
    <citation type="submission" date="2020-03" db="EMBL/GenBank/DDBJ databases">
        <title>Genomic Encyclopedia of Type Strains, Phase IV (KMG-IV): sequencing the most valuable type-strain genomes for metagenomic binning, comparative biology and taxonomic classification.</title>
        <authorList>
            <person name="Goeker M."/>
        </authorList>
    </citation>
    <scope>NUCLEOTIDE SEQUENCE [LARGE SCALE GENOMIC DNA]</scope>
    <source>
        <strain evidence="7 9">DSM 26613</strain>
    </source>
</reference>
<feature type="modified residue" description="N6-(pyridoxal phosphate)lysine" evidence="2 3">
    <location>
        <position position="62"/>
    </location>
</feature>
<evidence type="ECO:0000256" key="4">
    <source>
        <dbReference type="RuleBase" id="RU004514"/>
    </source>
</evidence>
<comment type="similarity">
    <text evidence="2 4">Belongs to the pyridoxal phosphate-binding protein YggS/PROSC family.</text>
</comment>
<dbReference type="PIRSF" id="PIRSF004848">
    <property type="entry name" value="YBL036c_PLPDEIII"/>
    <property type="match status" value="1"/>
</dbReference>
<keyword evidence="9" id="KW-1185">Reference proteome</keyword>
<proteinExistence type="inferred from homology"/>
<accession>A0A9D2VFY4</accession>
<dbReference type="NCBIfam" id="TIGR00044">
    <property type="entry name" value="YggS family pyridoxal phosphate-dependent enzyme"/>
    <property type="match status" value="1"/>
</dbReference>
<gene>
    <name evidence="7" type="ORF">GGR41_001745</name>
    <name evidence="6" type="ORF">K8U84_04695</name>
</gene>
<dbReference type="Gene3D" id="3.20.20.10">
    <property type="entry name" value="Alanine racemase"/>
    <property type="match status" value="1"/>
</dbReference>
<dbReference type="FunFam" id="3.20.20.10:FF:000018">
    <property type="entry name" value="Pyridoxal phosphate homeostasis protein"/>
    <property type="match status" value="1"/>
</dbReference>
<reference evidence="6" key="2">
    <citation type="journal article" date="2021" name="PeerJ">
        <title>Extensive microbial diversity within the chicken gut microbiome revealed by metagenomics and culture.</title>
        <authorList>
            <person name="Gilroy R."/>
            <person name="Ravi A."/>
            <person name="Getino M."/>
            <person name="Pursley I."/>
            <person name="Horton D.L."/>
            <person name="Alikhan N.F."/>
            <person name="Baker D."/>
            <person name="Gharbi K."/>
            <person name="Hall N."/>
            <person name="Watson M."/>
            <person name="Adriaenssens E.M."/>
            <person name="Foster-Nyarko E."/>
            <person name="Jarju S."/>
            <person name="Secka A."/>
            <person name="Antonio M."/>
            <person name="Oren A."/>
            <person name="Chaudhuri R.R."/>
            <person name="La Ragione R."/>
            <person name="Hildebrand F."/>
            <person name="Pallen M.J."/>
        </authorList>
    </citation>
    <scope>NUCLEOTIDE SEQUENCE</scope>
    <source>
        <strain evidence="6">CHK175-13533</strain>
    </source>
</reference>
<sequence length="256" mass="28748">MLIVWMIPNGLNDQQGFGKIDVLALDRAVMQQQLQAIQQRIVQACDQAGRDASTVRLLPVSKTFSHDRVQQAIDLGLRRFGESRAQDLRERVSHFTRSDVDWVMIGHVQTNKAKEIARYASELQSLDRLALAQALQQRLELEQRSLRVFIQVKTAREASKSGLEPAELLGFLTQIKSCHRLQPVGLMTMATQTNDANEVRRCFAQLRQLRDQALAQGHANIQRLSMGMSSDFELAIAEGATDIRVGSALFGERDNP</sequence>
<dbReference type="PANTHER" id="PTHR10146:SF14">
    <property type="entry name" value="PYRIDOXAL PHOSPHATE HOMEOSTASIS PROTEIN"/>
    <property type="match status" value="1"/>
</dbReference>
<feature type="domain" description="Alanine racemase N-terminal" evidence="5">
    <location>
        <begin position="34"/>
        <end position="253"/>
    </location>
</feature>
<dbReference type="Proteomes" id="UP000783934">
    <property type="component" value="Unassembled WGS sequence"/>
</dbReference>
<comment type="function">
    <text evidence="2">Pyridoxal 5'-phosphate (PLP)-binding protein, which is involved in PLP homeostasis.</text>
</comment>
<organism evidence="6 8">
    <name type="scientific">Paenalcaligenes hominis</name>
    <dbReference type="NCBI Taxonomy" id="643674"/>
    <lineage>
        <taxon>Bacteria</taxon>
        <taxon>Pseudomonadati</taxon>
        <taxon>Pseudomonadota</taxon>
        <taxon>Betaproteobacteria</taxon>
        <taxon>Burkholderiales</taxon>
        <taxon>Alcaligenaceae</taxon>
        <taxon>Paenalcaligenes</taxon>
    </lineage>
</organism>
<dbReference type="HAMAP" id="MF_02087">
    <property type="entry name" value="PLP_homeostasis"/>
    <property type="match status" value="1"/>
</dbReference>
<dbReference type="AlphaFoldDB" id="A0A9D2VFY4"/>